<dbReference type="STRING" id="869210.Marky_0861"/>
<dbReference type="eggNOG" id="COG2740">
    <property type="taxonomic scope" value="Bacteria"/>
</dbReference>
<dbReference type="OrthoDB" id="9813251at2"/>
<dbReference type="Pfam" id="PF04296">
    <property type="entry name" value="YlxR"/>
    <property type="match status" value="1"/>
</dbReference>
<evidence type="ECO:0000313" key="4">
    <source>
        <dbReference type="Proteomes" id="UP000007030"/>
    </source>
</evidence>
<dbReference type="KEGG" id="mhd:Marky_0861"/>
<feature type="region of interest" description="Disordered" evidence="1">
    <location>
        <begin position="87"/>
        <end position="118"/>
    </location>
</feature>
<gene>
    <name evidence="3" type="ordered locus">Marky_0861</name>
</gene>
<evidence type="ECO:0000259" key="2">
    <source>
        <dbReference type="Pfam" id="PF04296"/>
    </source>
</evidence>
<dbReference type="InterPro" id="IPR037465">
    <property type="entry name" value="YlxR"/>
</dbReference>
<proteinExistence type="predicted"/>
<organism evidence="3 4">
    <name type="scientific">Marinithermus hydrothermalis (strain DSM 14884 / JCM 11576 / T1)</name>
    <dbReference type="NCBI Taxonomy" id="869210"/>
    <lineage>
        <taxon>Bacteria</taxon>
        <taxon>Thermotogati</taxon>
        <taxon>Deinococcota</taxon>
        <taxon>Deinococci</taxon>
        <taxon>Thermales</taxon>
        <taxon>Thermaceae</taxon>
        <taxon>Marinithermus</taxon>
    </lineage>
</organism>
<evidence type="ECO:0000256" key="1">
    <source>
        <dbReference type="SAM" id="MobiDB-lite"/>
    </source>
</evidence>
<dbReference type="EMBL" id="CP002630">
    <property type="protein sequence ID" value="AEB11607.1"/>
    <property type="molecule type" value="Genomic_DNA"/>
</dbReference>
<name>F2NP19_MARHT</name>
<dbReference type="PANTHER" id="PTHR34215:SF1">
    <property type="entry name" value="YLXR DOMAIN-CONTAINING PROTEIN"/>
    <property type="match status" value="1"/>
</dbReference>
<evidence type="ECO:0000313" key="3">
    <source>
        <dbReference type="EMBL" id="AEB11607.1"/>
    </source>
</evidence>
<dbReference type="AlphaFoldDB" id="F2NP19"/>
<dbReference type="HOGENOM" id="CLU_147970_0_1_0"/>
<keyword evidence="4" id="KW-1185">Reference proteome</keyword>
<sequence>MAKAKGHVPVRMCVSCRRRRPKRELLRIVRTPEGFVIDRTGKRPGRGAYVCPDTPTCWEEKRLRRFAGGSAARLALELQAVLGGEVRDGEGAHLPTGQGTGDGERGAHGAPGHDGGGV</sequence>
<accession>F2NP19</accession>
<feature type="domain" description="YlxR" evidence="2">
    <location>
        <begin position="11"/>
        <end position="64"/>
    </location>
</feature>
<dbReference type="RefSeq" id="WP_013703657.1">
    <property type="nucleotide sequence ID" value="NC_015387.1"/>
</dbReference>
<dbReference type="SUPFAM" id="SSF64376">
    <property type="entry name" value="YlxR-like"/>
    <property type="match status" value="1"/>
</dbReference>
<dbReference type="Gene3D" id="3.30.1230.10">
    <property type="entry name" value="YlxR-like"/>
    <property type="match status" value="1"/>
</dbReference>
<dbReference type="PANTHER" id="PTHR34215">
    <property type="entry name" value="BLL0784 PROTEIN"/>
    <property type="match status" value="1"/>
</dbReference>
<dbReference type="InterPro" id="IPR007393">
    <property type="entry name" value="YlxR_dom"/>
</dbReference>
<protein>
    <recommendedName>
        <fullName evidence="2">YlxR domain-containing protein</fullName>
    </recommendedName>
</protein>
<reference evidence="3 4" key="1">
    <citation type="journal article" date="2012" name="Stand. Genomic Sci.">
        <title>Complete genome sequence of the aerobic, heterotroph Marinithermus hydrothermalis type strain (T1(T)) from a deep-sea hydrothermal vent chimney.</title>
        <authorList>
            <person name="Copeland A."/>
            <person name="Gu W."/>
            <person name="Yasawong M."/>
            <person name="Lapidus A."/>
            <person name="Lucas S."/>
            <person name="Deshpande S."/>
            <person name="Pagani I."/>
            <person name="Tapia R."/>
            <person name="Cheng J.F."/>
            <person name="Goodwin L.A."/>
            <person name="Pitluck S."/>
            <person name="Liolios K."/>
            <person name="Ivanova N."/>
            <person name="Mavromatis K."/>
            <person name="Mikhailova N."/>
            <person name="Pati A."/>
            <person name="Chen A."/>
            <person name="Palaniappan K."/>
            <person name="Land M."/>
            <person name="Pan C."/>
            <person name="Brambilla E.M."/>
            <person name="Rohde M."/>
            <person name="Tindall B.J."/>
            <person name="Sikorski J."/>
            <person name="Goker M."/>
            <person name="Detter J.C."/>
            <person name="Bristow J."/>
            <person name="Eisen J.A."/>
            <person name="Markowitz V."/>
            <person name="Hugenholtz P."/>
            <person name="Kyrpides N.C."/>
            <person name="Klenk H.P."/>
            <person name="Woyke T."/>
        </authorList>
    </citation>
    <scope>NUCLEOTIDE SEQUENCE [LARGE SCALE GENOMIC DNA]</scope>
    <source>
        <strain evidence="4">DSM 14884 / JCM 11576 / T1</strain>
    </source>
</reference>
<dbReference type="Proteomes" id="UP000007030">
    <property type="component" value="Chromosome"/>
</dbReference>
<dbReference type="InterPro" id="IPR035931">
    <property type="entry name" value="YlxR-like_sf"/>
</dbReference>